<proteinExistence type="predicted"/>
<sequence length="156" mass="17619">MKKLEKHIDELNSHIAEISGLNSDQQNSALKHLLESLNALYKVGNVNEATINISLAAAVKRGDFDKENIVNLPDLQNKSVENIHSPVIVVDSKSAEGDDCYTINFGGTVSQIDHIKPTEDQLYWFKKGILAERERIWDEGHEIEEDKLRKLIRQGD</sequence>
<evidence type="ECO:0000313" key="1">
    <source>
        <dbReference type="EMBL" id="MCY9763210.1"/>
    </source>
</evidence>
<name>A0ABT4H2K3_PAEAL</name>
<organism evidence="1 2">
    <name type="scientific">Paenibacillus alvei</name>
    <name type="common">Bacillus alvei</name>
    <dbReference type="NCBI Taxonomy" id="44250"/>
    <lineage>
        <taxon>Bacteria</taxon>
        <taxon>Bacillati</taxon>
        <taxon>Bacillota</taxon>
        <taxon>Bacilli</taxon>
        <taxon>Bacillales</taxon>
        <taxon>Paenibacillaceae</taxon>
        <taxon>Paenibacillus</taxon>
    </lineage>
</organism>
<gene>
    <name evidence="1" type="ORF">M5X12_22000</name>
</gene>
<protein>
    <submittedName>
        <fullName evidence="1">Uncharacterized protein</fullName>
    </submittedName>
</protein>
<dbReference type="RefSeq" id="WP_268600177.1">
    <property type="nucleotide sequence ID" value="NZ_JAMDNP010000050.1"/>
</dbReference>
<dbReference type="EMBL" id="JAMDNP010000050">
    <property type="protein sequence ID" value="MCY9763210.1"/>
    <property type="molecule type" value="Genomic_DNA"/>
</dbReference>
<keyword evidence="2" id="KW-1185">Reference proteome</keyword>
<dbReference type="Proteomes" id="UP001527181">
    <property type="component" value="Unassembled WGS sequence"/>
</dbReference>
<comment type="caution">
    <text evidence="1">The sequence shown here is derived from an EMBL/GenBank/DDBJ whole genome shotgun (WGS) entry which is preliminary data.</text>
</comment>
<accession>A0ABT4H2K3</accession>
<reference evidence="1 2" key="1">
    <citation type="submission" date="2022-05" db="EMBL/GenBank/DDBJ databases">
        <title>Genome Sequencing of Bee-Associated Microbes.</title>
        <authorList>
            <person name="Dunlap C."/>
        </authorList>
    </citation>
    <scope>NUCLEOTIDE SEQUENCE [LARGE SCALE GENOMIC DNA]</scope>
    <source>
        <strain evidence="1 2">NRRL B-04010</strain>
    </source>
</reference>
<evidence type="ECO:0000313" key="2">
    <source>
        <dbReference type="Proteomes" id="UP001527181"/>
    </source>
</evidence>